<dbReference type="OrthoDB" id="498590at2759"/>
<dbReference type="InterPro" id="IPR011989">
    <property type="entry name" value="ARM-like"/>
</dbReference>
<dbReference type="EMBL" id="ML977663">
    <property type="protein sequence ID" value="KAF1994354.1"/>
    <property type="molecule type" value="Genomic_DNA"/>
</dbReference>
<feature type="coiled-coil region" evidence="1">
    <location>
        <begin position="318"/>
        <end position="345"/>
    </location>
</feature>
<dbReference type="SUPFAM" id="SSF48371">
    <property type="entry name" value="ARM repeat"/>
    <property type="match status" value="2"/>
</dbReference>
<gene>
    <name evidence="4" type="ORF">P154DRAFT_502063</name>
</gene>
<evidence type="ECO:0000256" key="1">
    <source>
        <dbReference type="SAM" id="Coils"/>
    </source>
</evidence>
<feature type="compositionally biased region" description="Basic residues" evidence="2">
    <location>
        <begin position="81"/>
        <end position="100"/>
    </location>
</feature>
<keyword evidence="1" id="KW-0175">Coiled coil</keyword>
<dbReference type="GO" id="GO:0005634">
    <property type="term" value="C:nucleus"/>
    <property type="evidence" value="ECO:0007669"/>
    <property type="project" value="TreeGrafter"/>
</dbReference>
<feature type="compositionally biased region" description="Acidic residues" evidence="2">
    <location>
        <begin position="63"/>
        <end position="77"/>
    </location>
</feature>
<feature type="region of interest" description="Disordered" evidence="2">
    <location>
        <begin position="1002"/>
        <end position="1034"/>
    </location>
</feature>
<evidence type="ECO:0000313" key="4">
    <source>
        <dbReference type="EMBL" id="KAF1994354.1"/>
    </source>
</evidence>
<dbReference type="GO" id="GO:0000785">
    <property type="term" value="C:chromatin"/>
    <property type="evidence" value="ECO:0007669"/>
    <property type="project" value="TreeGrafter"/>
</dbReference>
<dbReference type="GO" id="GO:0008278">
    <property type="term" value="C:cohesin complex"/>
    <property type="evidence" value="ECO:0007669"/>
    <property type="project" value="TreeGrafter"/>
</dbReference>
<feature type="region of interest" description="Disordered" evidence="2">
    <location>
        <begin position="1110"/>
        <end position="1189"/>
    </location>
</feature>
<dbReference type="AlphaFoldDB" id="A0A6A5VZB6"/>
<dbReference type="GO" id="GO:0007062">
    <property type="term" value="P:sister chromatid cohesion"/>
    <property type="evidence" value="ECO:0007669"/>
    <property type="project" value="UniProtKB-ARBA"/>
</dbReference>
<dbReference type="Proteomes" id="UP000799779">
    <property type="component" value="Unassembled WGS sequence"/>
</dbReference>
<evidence type="ECO:0000313" key="5">
    <source>
        <dbReference type="Proteomes" id="UP000799779"/>
    </source>
</evidence>
<keyword evidence="5" id="KW-1185">Reference proteome</keyword>
<dbReference type="Pfam" id="PF24571">
    <property type="entry name" value="HEAT_SCC3-SA"/>
    <property type="match status" value="1"/>
</dbReference>
<name>A0A6A5VZB6_9PLEO</name>
<organism evidence="4 5">
    <name type="scientific">Amniculicola lignicola CBS 123094</name>
    <dbReference type="NCBI Taxonomy" id="1392246"/>
    <lineage>
        <taxon>Eukaryota</taxon>
        <taxon>Fungi</taxon>
        <taxon>Dikarya</taxon>
        <taxon>Ascomycota</taxon>
        <taxon>Pezizomycotina</taxon>
        <taxon>Dothideomycetes</taxon>
        <taxon>Pleosporomycetidae</taxon>
        <taxon>Pleosporales</taxon>
        <taxon>Amniculicolaceae</taxon>
        <taxon>Amniculicola</taxon>
    </lineage>
</organism>
<dbReference type="PANTHER" id="PTHR11199">
    <property type="entry name" value="STROMAL ANTIGEN"/>
    <property type="match status" value="1"/>
</dbReference>
<feature type="compositionally biased region" description="Low complexity" evidence="2">
    <location>
        <begin position="1"/>
        <end position="16"/>
    </location>
</feature>
<sequence>MSTAITATDAPDAASSGTRRISSRVRRQTERFVPEASPAGSAKRKRGAESDGGAGAEGHASDESPEESSEGEPDEEELRERRRKKPAKTKAKKPAAKKPKTNGETLSLAIRPATVKPKKPRKVPIRKSAVVDEAEGLYADVFAHGNSVEDVAAQWVAEFEENEGNAVADLVTFVLRAAGCTTNITADDAGDPDNAQARLSEIQDDYTAQNITEYPLISKAREAAAFKKALHGFFVALIQILDQKGLLYAPLLLENIQVWIGSMTSASNRPIRHTSTVACLAMTTAFSMIARGVVESTAKKIRQSETESKKARVNKGRVAAVNKEVEQLNQKLQELNASIEDGLDTVYIHRYRDVDWKIRLECAEAMAEWILTYPDKFFDAHNLRYLGWILSDQQHQVRLEVLRGLQRLFRDKDKLGGLKTFTERFRPRIIEMASFDAEVTVRTTVIDLLDMLRDAGFLEPDDIDAVGKLIFDAEPRVRKAVVEFFAENVNSAYDLQVEDMGGQEALDEGLNAPETDEDYDKPRLEWLKLKCLVEQLLAYDADDEDLPSQIERIPSGGAELRLVANGVETRFSLAAQALFDAIPEIKAWEVIAGYLLYDHSQNEQNGTGEDVEVMLRQNCKLSDREEIALLHILNAAVNLRLARIAEGVHDKRKTKAQRDAEKEEQAETTKKLSVLIPQLLKKFGATPEAAALCLRLQRELNLDVFHEMRQDAALVALLDDINKQFLTHHNEDVLIEAREALLHALGHEESREITELKFQGNWDELINAFDALRRGHDLSTPGNLSPPDVVALSYIVLKLSEQAKLSDASILENIPKPPAKSKGKGRRDAANATPPILSLLQILDRGVSTADLDEETEIAETKLVHHTMELLFCYFLWKIRFCTEHIEAGTAIDDDALTAIAERRDTCMVGLMKIMQRRKGADDTRVEAANVLLDIYNFFYSLKSIKTALGDKSKKKPQARGQQASNDDWEVLCQEIDEPTTKVLLQILTALETNLAKRTKKQLEEAEADVDDEPIDPDDEPEDSDDEEEVDEKLYEEKQKRALQAEIQLCTFGGRIVRAVHAGTLDGKSMGSKTVRQRMERNKAKLGHNWKEVVAHLELVGGVKRGAKKTKGGAKETVKAAAAAKKSTEIVVEDESEEEHEHEQEEVEEHMDEDGDEEMADVDAEHVNGEAEENGALEKSPEVESVLGD</sequence>
<dbReference type="InterPro" id="IPR039662">
    <property type="entry name" value="Cohesin_Scc3/SA"/>
</dbReference>
<dbReference type="Pfam" id="PF08514">
    <property type="entry name" value="STAG"/>
    <property type="match status" value="1"/>
</dbReference>
<feature type="compositionally biased region" description="Acidic residues" evidence="2">
    <location>
        <begin position="1131"/>
        <end position="1162"/>
    </location>
</feature>
<dbReference type="InterPro" id="IPR013721">
    <property type="entry name" value="STAG"/>
</dbReference>
<dbReference type="InterPro" id="IPR056396">
    <property type="entry name" value="HEAT_SCC3-SA"/>
</dbReference>
<evidence type="ECO:0000259" key="3">
    <source>
        <dbReference type="PROSITE" id="PS51425"/>
    </source>
</evidence>
<reference evidence="4" key="1">
    <citation type="journal article" date="2020" name="Stud. Mycol.">
        <title>101 Dothideomycetes genomes: a test case for predicting lifestyles and emergence of pathogens.</title>
        <authorList>
            <person name="Haridas S."/>
            <person name="Albert R."/>
            <person name="Binder M."/>
            <person name="Bloem J."/>
            <person name="Labutti K."/>
            <person name="Salamov A."/>
            <person name="Andreopoulos B."/>
            <person name="Baker S."/>
            <person name="Barry K."/>
            <person name="Bills G."/>
            <person name="Bluhm B."/>
            <person name="Cannon C."/>
            <person name="Castanera R."/>
            <person name="Culley D."/>
            <person name="Daum C."/>
            <person name="Ezra D."/>
            <person name="Gonzalez J."/>
            <person name="Henrissat B."/>
            <person name="Kuo A."/>
            <person name="Liang C."/>
            <person name="Lipzen A."/>
            <person name="Lutzoni F."/>
            <person name="Magnuson J."/>
            <person name="Mondo S."/>
            <person name="Nolan M."/>
            <person name="Ohm R."/>
            <person name="Pangilinan J."/>
            <person name="Park H.-J."/>
            <person name="Ramirez L."/>
            <person name="Alfaro M."/>
            <person name="Sun H."/>
            <person name="Tritt A."/>
            <person name="Yoshinaga Y."/>
            <person name="Zwiers L.-H."/>
            <person name="Turgeon B."/>
            <person name="Goodwin S."/>
            <person name="Spatafora J."/>
            <person name="Crous P."/>
            <person name="Grigoriev I."/>
        </authorList>
    </citation>
    <scope>NUCLEOTIDE SEQUENCE</scope>
    <source>
        <strain evidence="4">CBS 123094</strain>
    </source>
</reference>
<dbReference type="GO" id="GO:0003682">
    <property type="term" value="F:chromatin binding"/>
    <property type="evidence" value="ECO:0007669"/>
    <property type="project" value="TreeGrafter"/>
</dbReference>
<dbReference type="PROSITE" id="PS51425">
    <property type="entry name" value="SCD"/>
    <property type="match status" value="1"/>
</dbReference>
<protein>
    <recommendedName>
        <fullName evidence="3">SCD domain-containing protein</fullName>
    </recommendedName>
</protein>
<accession>A0A6A5VZB6</accession>
<dbReference type="PANTHER" id="PTHR11199:SF0">
    <property type="entry name" value="LD34181P-RELATED"/>
    <property type="match status" value="1"/>
</dbReference>
<feature type="region of interest" description="Disordered" evidence="2">
    <location>
        <begin position="1"/>
        <end position="104"/>
    </location>
</feature>
<evidence type="ECO:0000256" key="2">
    <source>
        <dbReference type="SAM" id="MobiDB-lite"/>
    </source>
</evidence>
<dbReference type="InterPro" id="IPR016024">
    <property type="entry name" value="ARM-type_fold"/>
</dbReference>
<dbReference type="Gene3D" id="1.25.10.10">
    <property type="entry name" value="Leucine-rich Repeat Variant"/>
    <property type="match status" value="1"/>
</dbReference>
<dbReference type="Pfam" id="PF21581">
    <property type="entry name" value="SCD"/>
    <property type="match status" value="1"/>
</dbReference>
<dbReference type="InterPro" id="IPR020839">
    <property type="entry name" value="SCD"/>
</dbReference>
<feature type="domain" description="SCD" evidence="3">
    <location>
        <begin position="347"/>
        <end position="432"/>
    </location>
</feature>
<proteinExistence type="predicted"/>
<feature type="compositionally biased region" description="Acidic residues" evidence="2">
    <location>
        <begin position="1005"/>
        <end position="1031"/>
    </location>
</feature>